<keyword evidence="1 2" id="KW-0597">Phosphoprotein</keyword>
<dbReference type="PANTHER" id="PTHR44591:SF3">
    <property type="entry name" value="RESPONSE REGULATORY DOMAIN-CONTAINING PROTEIN"/>
    <property type="match status" value="1"/>
</dbReference>
<dbReference type="SUPFAM" id="SSF52172">
    <property type="entry name" value="CheY-like"/>
    <property type="match status" value="1"/>
</dbReference>
<name>A0ABW3KA86_9BACT</name>
<dbReference type="PROSITE" id="PS50110">
    <property type="entry name" value="RESPONSE_REGULATORY"/>
    <property type="match status" value="1"/>
</dbReference>
<evidence type="ECO:0000259" key="3">
    <source>
        <dbReference type="PROSITE" id="PS50110"/>
    </source>
</evidence>
<dbReference type="Gene3D" id="3.40.50.2300">
    <property type="match status" value="1"/>
</dbReference>
<dbReference type="InterPro" id="IPR011006">
    <property type="entry name" value="CheY-like_superfamily"/>
</dbReference>
<feature type="domain" description="Response regulatory" evidence="3">
    <location>
        <begin position="3"/>
        <end position="119"/>
    </location>
</feature>
<reference evidence="5" key="1">
    <citation type="journal article" date="2019" name="Int. J. Syst. Evol. Microbiol.">
        <title>The Global Catalogue of Microorganisms (GCM) 10K type strain sequencing project: providing services to taxonomists for standard genome sequencing and annotation.</title>
        <authorList>
            <consortium name="The Broad Institute Genomics Platform"/>
            <consortium name="The Broad Institute Genome Sequencing Center for Infectious Disease"/>
            <person name="Wu L."/>
            <person name="Ma J."/>
        </authorList>
    </citation>
    <scope>NUCLEOTIDE SEQUENCE [LARGE SCALE GENOMIC DNA]</scope>
    <source>
        <strain evidence="5">CCUG 58938</strain>
    </source>
</reference>
<evidence type="ECO:0000313" key="5">
    <source>
        <dbReference type="Proteomes" id="UP001597112"/>
    </source>
</evidence>
<dbReference type="InterPro" id="IPR001789">
    <property type="entry name" value="Sig_transdc_resp-reg_receiver"/>
</dbReference>
<comment type="caution">
    <text evidence="4">The sequence shown here is derived from an EMBL/GenBank/DDBJ whole genome shotgun (WGS) entry which is preliminary data.</text>
</comment>
<dbReference type="PANTHER" id="PTHR44591">
    <property type="entry name" value="STRESS RESPONSE REGULATOR PROTEIN 1"/>
    <property type="match status" value="1"/>
</dbReference>
<dbReference type="CDD" id="cd00156">
    <property type="entry name" value="REC"/>
    <property type="match status" value="1"/>
</dbReference>
<dbReference type="RefSeq" id="WP_377585448.1">
    <property type="nucleotide sequence ID" value="NZ_JBHTKA010000015.1"/>
</dbReference>
<sequence length="129" mass="14721">MKRVLVIEDDVPLCWLLEKILQKKHEVVIMNNGMEAWSWLTDGNLPDLIISDLKMPSLDGIELLENLSNSGLFKNIPVIILSGYEDASKRKQCLDLGAFTYMVKPFEPQSFLAEVDRALLFQRQNVTVN</sequence>
<gene>
    <name evidence="4" type="ORF">ACFQ21_27820</name>
</gene>
<organism evidence="4 5">
    <name type="scientific">Ohtaekwangia kribbensis</name>
    <dbReference type="NCBI Taxonomy" id="688913"/>
    <lineage>
        <taxon>Bacteria</taxon>
        <taxon>Pseudomonadati</taxon>
        <taxon>Bacteroidota</taxon>
        <taxon>Cytophagia</taxon>
        <taxon>Cytophagales</taxon>
        <taxon>Fulvivirgaceae</taxon>
        <taxon>Ohtaekwangia</taxon>
    </lineage>
</organism>
<dbReference type="InterPro" id="IPR050595">
    <property type="entry name" value="Bact_response_regulator"/>
</dbReference>
<evidence type="ECO:0000256" key="2">
    <source>
        <dbReference type="PROSITE-ProRule" id="PRU00169"/>
    </source>
</evidence>
<evidence type="ECO:0000256" key="1">
    <source>
        <dbReference type="ARBA" id="ARBA00022553"/>
    </source>
</evidence>
<accession>A0ABW3KA86</accession>
<dbReference type="Proteomes" id="UP001597112">
    <property type="component" value="Unassembled WGS sequence"/>
</dbReference>
<keyword evidence="5" id="KW-1185">Reference proteome</keyword>
<protein>
    <submittedName>
        <fullName evidence="4">Response regulator</fullName>
    </submittedName>
</protein>
<feature type="modified residue" description="4-aspartylphosphate" evidence="2">
    <location>
        <position position="52"/>
    </location>
</feature>
<dbReference type="EMBL" id="JBHTKA010000015">
    <property type="protein sequence ID" value="MFD1003165.1"/>
    <property type="molecule type" value="Genomic_DNA"/>
</dbReference>
<proteinExistence type="predicted"/>
<dbReference type="SMART" id="SM00448">
    <property type="entry name" value="REC"/>
    <property type="match status" value="1"/>
</dbReference>
<dbReference type="Pfam" id="PF00072">
    <property type="entry name" value="Response_reg"/>
    <property type="match status" value="1"/>
</dbReference>
<evidence type="ECO:0000313" key="4">
    <source>
        <dbReference type="EMBL" id="MFD1003165.1"/>
    </source>
</evidence>